<dbReference type="Proteomes" id="UP000023152">
    <property type="component" value="Unassembled WGS sequence"/>
</dbReference>
<evidence type="ECO:0000313" key="2">
    <source>
        <dbReference type="EMBL" id="ETO02368.1"/>
    </source>
</evidence>
<dbReference type="AlphaFoldDB" id="X6LKD3"/>
<protein>
    <submittedName>
        <fullName evidence="2">Uncharacterized protein</fullName>
    </submittedName>
</protein>
<keyword evidence="3" id="KW-1185">Reference proteome</keyword>
<evidence type="ECO:0000256" key="1">
    <source>
        <dbReference type="SAM" id="Coils"/>
    </source>
</evidence>
<dbReference type="EMBL" id="ASPP01035956">
    <property type="protein sequence ID" value="ETO02368.1"/>
    <property type="molecule type" value="Genomic_DNA"/>
</dbReference>
<organism evidence="2 3">
    <name type="scientific">Reticulomyxa filosa</name>
    <dbReference type="NCBI Taxonomy" id="46433"/>
    <lineage>
        <taxon>Eukaryota</taxon>
        <taxon>Sar</taxon>
        <taxon>Rhizaria</taxon>
        <taxon>Retaria</taxon>
        <taxon>Foraminifera</taxon>
        <taxon>Monothalamids</taxon>
        <taxon>Reticulomyxidae</taxon>
        <taxon>Reticulomyxa</taxon>
    </lineage>
</organism>
<reference evidence="2 3" key="1">
    <citation type="journal article" date="2013" name="Curr. Biol.">
        <title>The Genome of the Foraminiferan Reticulomyxa filosa.</title>
        <authorList>
            <person name="Glockner G."/>
            <person name="Hulsmann N."/>
            <person name="Schleicher M."/>
            <person name="Noegel A.A."/>
            <person name="Eichinger L."/>
            <person name="Gallinger C."/>
            <person name="Pawlowski J."/>
            <person name="Sierra R."/>
            <person name="Euteneuer U."/>
            <person name="Pillet L."/>
            <person name="Moustafa A."/>
            <person name="Platzer M."/>
            <person name="Groth M."/>
            <person name="Szafranski K."/>
            <person name="Schliwa M."/>
        </authorList>
    </citation>
    <scope>NUCLEOTIDE SEQUENCE [LARGE SCALE GENOMIC DNA]</scope>
</reference>
<gene>
    <name evidence="2" type="ORF">RFI_35067</name>
</gene>
<sequence>MDYFKIKPIKRQKTSYQMESEIQKEIDKEKIQELKKENRQLKESLQLEKKKMENIENSIKEFLKIHKLRTNNSTQCKSLLIFMNKVD</sequence>
<evidence type="ECO:0000313" key="3">
    <source>
        <dbReference type="Proteomes" id="UP000023152"/>
    </source>
</evidence>
<comment type="caution">
    <text evidence="2">The sequence shown here is derived from an EMBL/GenBank/DDBJ whole genome shotgun (WGS) entry which is preliminary data.</text>
</comment>
<proteinExistence type="predicted"/>
<feature type="coiled-coil region" evidence="1">
    <location>
        <begin position="17"/>
        <end position="65"/>
    </location>
</feature>
<name>X6LKD3_RETFI</name>
<keyword evidence="1" id="KW-0175">Coiled coil</keyword>
<accession>X6LKD3</accession>